<organism evidence="7 8">
    <name type="scientific">Sphingomonas adhaesiva</name>
    <dbReference type="NCBI Taxonomy" id="28212"/>
    <lineage>
        <taxon>Bacteria</taxon>
        <taxon>Pseudomonadati</taxon>
        <taxon>Pseudomonadota</taxon>
        <taxon>Alphaproteobacteria</taxon>
        <taxon>Sphingomonadales</taxon>
        <taxon>Sphingomonadaceae</taxon>
        <taxon>Sphingomonas</taxon>
    </lineage>
</organism>
<feature type="transmembrane region" description="Helical" evidence="6">
    <location>
        <begin position="213"/>
        <end position="233"/>
    </location>
</feature>
<dbReference type="Proteomes" id="UP000218323">
    <property type="component" value="Unassembled WGS sequence"/>
</dbReference>
<evidence type="ECO:0000256" key="3">
    <source>
        <dbReference type="ARBA" id="ARBA00022692"/>
    </source>
</evidence>
<name>A0A2A4I5A0_9SPHN</name>
<dbReference type="AlphaFoldDB" id="A0A2A4I5A0"/>
<sequence>MVLMLFMARYLTFADIGAFSLMVGTTALLPGAVGLGLSYFVNREVVGGDTQASHLLARDRLIVTFVCGVASALGVAMFATIGLLDLPVDLRIFCGIVILEMIGFDLQLLLIARQHPGLANFLLFLRTASWIPAFILASYLDPAHRNIDFLSTTWIVGEILSMTVATIALRHVFREEIFVKPFNVMWLRQQFPRVLPVWISDFSLAVGQNVDRFVISFMIGVKAAGIYFFFFAIGNAAFQIVQSATIQPFMPLMRQVYKSSTKEVLDTFIHQSVKKVVFFSAAIMACAGVGSVLLVIVLNRPELHHYMYLIIPIMVGMMAKSVNECLGIVDYVTENDFRYIGLNVLALAVTAVVLSPSTWLFGLMGASASFLITMTFFAALRWRIWRRAAVALSEPKLVEDS</sequence>
<dbReference type="PANTHER" id="PTHR30250">
    <property type="entry name" value="PST FAMILY PREDICTED COLANIC ACID TRANSPORTER"/>
    <property type="match status" value="1"/>
</dbReference>
<evidence type="ECO:0000313" key="8">
    <source>
        <dbReference type="Proteomes" id="UP000218323"/>
    </source>
</evidence>
<evidence type="ECO:0000313" key="7">
    <source>
        <dbReference type="EMBL" id="PCG12963.1"/>
    </source>
</evidence>
<comment type="caution">
    <text evidence="7">The sequence shown here is derived from an EMBL/GenBank/DDBJ whole genome shotgun (WGS) entry which is preliminary data.</text>
</comment>
<feature type="transmembrane region" description="Helical" evidence="6">
    <location>
        <begin position="152"/>
        <end position="169"/>
    </location>
</feature>
<comment type="subcellular location">
    <subcellularLocation>
        <location evidence="1">Cell membrane</location>
        <topology evidence="1">Multi-pass membrane protein</topology>
    </subcellularLocation>
</comment>
<feature type="transmembrane region" description="Helical" evidence="6">
    <location>
        <begin position="276"/>
        <end position="299"/>
    </location>
</feature>
<proteinExistence type="predicted"/>
<keyword evidence="3 6" id="KW-0812">Transmembrane</keyword>
<dbReference type="PANTHER" id="PTHR30250:SF11">
    <property type="entry name" value="O-ANTIGEN TRANSPORTER-RELATED"/>
    <property type="match status" value="1"/>
</dbReference>
<evidence type="ECO:0000256" key="1">
    <source>
        <dbReference type="ARBA" id="ARBA00004651"/>
    </source>
</evidence>
<keyword evidence="2" id="KW-1003">Cell membrane</keyword>
<dbReference type="GO" id="GO:0005886">
    <property type="term" value="C:plasma membrane"/>
    <property type="evidence" value="ECO:0007669"/>
    <property type="project" value="UniProtKB-SubCell"/>
</dbReference>
<gene>
    <name evidence="7" type="ORF">COA07_17175</name>
</gene>
<protein>
    <recommendedName>
        <fullName evidence="9">Polysaccharide biosynthesis protein C-terminal domain-containing protein</fullName>
    </recommendedName>
</protein>
<feature type="transmembrane region" description="Helical" evidence="6">
    <location>
        <begin position="337"/>
        <end position="354"/>
    </location>
</feature>
<keyword evidence="4 6" id="KW-1133">Transmembrane helix</keyword>
<feature type="transmembrane region" description="Helical" evidence="6">
    <location>
        <begin position="90"/>
        <end position="111"/>
    </location>
</feature>
<feature type="transmembrane region" description="Helical" evidence="6">
    <location>
        <begin position="118"/>
        <end position="140"/>
    </location>
</feature>
<feature type="transmembrane region" description="Helical" evidence="6">
    <location>
        <begin position="16"/>
        <end position="41"/>
    </location>
</feature>
<evidence type="ECO:0000256" key="5">
    <source>
        <dbReference type="ARBA" id="ARBA00023136"/>
    </source>
</evidence>
<feature type="transmembrane region" description="Helical" evidence="6">
    <location>
        <begin position="61"/>
        <end position="84"/>
    </location>
</feature>
<evidence type="ECO:0000256" key="4">
    <source>
        <dbReference type="ARBA" id="ARBA00022989"/>
    </source>
</evidence>
<dbReference type="InterPro" id="IPR050833">
    <property type="entry name" value="Poly_Biosynth_Transport"/>
</dbReference>
<evidence type="ECO:0000256" key="2">
    <source>
        <dbReference type="ARBA" id="ARBA00022475"/>
    </source>
</evidence>
<keyword evidence="8" id="KW-1185">Reference proteome</keyword>
<reference evidence="7 8" key="1">
    <citation type="submission" date="2017-09" db="EMBL/GenBank/DDBJ databases">
        <title>Sphingomonas adhaesiva DSM 7418, whole genome shotgun sequence.</title>
        <authorList>
            <person name="Feng G."/>
            <person name="Zhu H."/>
        </authorList>
    </citation>
    <scope>NUCLEOTIDE SEQUENCE [LARGE SCALE GENOMIC DNA]</scope>
    <source>
        <strain evidence="7 8">DSM 7418</strain>
    </source>
</reference>
<feature type="transmembrane region" description="Helical" evidence="6">
    <location>
        <begin position="360"/>
        <end position="380"/>
    </location>
</feature>
<evidence type="ECO:0000256" key="6">
    <source>
        <dbReference type="SAM" id="Phobius"/>
    </source>
</evidence>
<evidence type="ECO:0008006" key="9">
    <source>
        <dbReference type="Google" id="ProtNLM"/>
    </source>
</evidence>
<accession>A0A2A4I5A0</accession>
<keyword evidence="5 6" id="KW-0472">Membrane</keyword>
<dbReference type="EMBL" id="NWVC01000018">
    <property type="protein sequence ID" value="PCG12963.1"/>
    <property type="molecule type" value="Genomic_DNA"/>
</dbReference>